<organism evidence="1 2">
    <name type="scientific">Candidatus Thiomargarita nelsonii</name>
    <dbReference type="NCBI Taxonomy" id="1003181"/>
    <lineage>
        <taxon>Bacteria</taxon>
        <taxon>Pseudomonadati</taxon>
        <taxon>Pseudomonadota</taxon>
        <taxon>Gammaproteobacteria</taxon>
        <taxon>Thiotrichales</taxon>
        <taxon>Thiotrichaceae</taxon>
        <taxon>Thiomargarita</taxon>
    </lineage>
</organism>
<protein>
    <submittedName>
        <fullName evidence="1">Uncharacterized protein</fullName>
    </submittedName>
</protein>
<reference evidence="1 2" key="1">
    <citation type="submission" date="2016-05" db="EMBL/GenBank/DDBJ databases">
        <title>Single-cell genome of chain-forming Candidatus Thiomargarita nelsonii and comparison to other large sulfur-oxidizing bacteria.</title>
        <authorList>
            <person name="Winkel M."/>
            <person name="Salman V."/>
            <person name="Woyke T."/>
            <person name="Schulz-Vogt H."/>
            <person name="Richter M."/>
            <person name="Flood B."/>
            <person name="Bailey J."/>
            <person name="Amann R."/>
            <person name="Mussmann M."/>
        </authorList>
    </citation>
    <scope>NUCLEOTIDE SEQUENCE [LARGE SCALE GENOMIC DNA]</scope>
    <source>
        <strain evidence="1 2">THI036</strain>
    </source>
</reference>
<dbReference type="EMBL" id="LUTY01002500">
    <property type="protein sequence ID" value="OAD20258.1"/>
    <property type="molecule type" value="Genomic_DNA"/>
</dbReference>
<evidence type="ECO:0000313" key="2">
    <source>
        <dbReference type="Proteomes" id="UP000076962"/>
    </source>
</evidence>
<dbReference type="Proteomes" id="UP000076962">
    <property type="component" value="Unassembled WGS sequence"/>
</dbReference>
<name>A0A176RX35_9GAMM</name>
<gene>
    <name evidence="1" type="ORF">THIOM_004058</name>
</gene>
<keyword evidence="2" id="KW-1185">Reference proteome</keyword>
<proteinExistence type="predicted"/>
<sequence>MSAAVALEKRQNDVALPPSKYDPFNSEDWAGFVLRNGVNCGRWESIQMRLSD</sequence>
<dbReference type="AlphaFoldDB" id="A0A176RX35"/>
<accession>A0A176RX35</accession>
<comment type="caution">
    <text evidence="1">The sequence shown here is derived from an EMBL/GenBank/DDBJ whole genome shotgun (WGS) entry which is preliminary data.</text>
</comment>
<evidence type="ECO:0000313" key="1">
    <source>
        <dbReference type="EMBL" id="OAD20258.1"/>
    </source>
</evidence>